<evidence type="ECO:0000256" key="8">
    <source>
        <dbReference type="SAM" id="SignalP"/>
    </source>
</evidence>
<dbReference type="PANTHER" id="PTHR24269">
    <property type="entry name" value="KREMEN PROTEIN"/>
    <property type="match status" value="1"/>
</dbReference>
<dbReference type="Pfam" id="PF01822">
    <property type="entry name" value="WSC"/>
    <property type="match status" value="1"/>
</dbReference>
<keyword evidence="3 8" id="KW-0732">Signal</keyword>
<evidence type="ECO:0000313" key="11">
    <source>
        <dbReference type="Proteomes" id="UP000308092"/>
    </source>
</evidence>
<dbReference type="SMART" id="SM00321">
    <property type="entry name" value="WSC"/>
    <property type="match status" value="1"/>
</dbReference>
<evidence type="ECO:0000259" key="9">
    <source>
        <dbReference type="PROSITE" id="PS51212"/>
    </source>
</evidence>
<dbReference type="PANTHER" id="PTHR24269:SF16">
    <property type="entry name" value="PROTEIN SLG1"/>
    <property type="match status" value="1"/>
</dbReference>
<dbReference type="STRING" id="1220188.A0A4S3JV13"/>
<feature type="region of interest" description="Disordered" evidence="7">
    <location>
        <begin position="110"/>
        <end position="132"/>
    </location>
</feature>
<accession>A0A4S3JV13</accession>
<proteinExistence type="predicted"/>
<protein>
    <recommendedName>
        <fullName evidence="9">WSC domain-containing protein</fullName>
    </recommendedName>
</protein>
<dbReference type="PROSITE" id="PS51212">
    <property type="entry name" value="WSC"/>
    <property type="match status" value="1"/>
</dbReference>
<dbReference type="InterPro" id="IPR002889">
    <property type="entry name" value="WSC_carb-bd"/>
</dbReference>
<keyword evidence="2" id="KW-0812">Transmembrane</keyword>
<evidence type="ECO:0000256" key="1">
    <source>
        <dbReference type="ARBA" id="ARBA00004167"/>
    </source>
</evidence>
<comment type="caution">
    <text evidence="10">The sequence shown here is derived from an EMBL/GenBank/DDBJ whole genome shotgun (WGS) entry which is preliminary data.</text>
</comment>
<reference evidence="10 11" key="1">
    <citation type="submission" date="2019-03" db="EMBL/GenBank/DDBJ databases">
        <title>The genome sequence of a newly discovered highly antifungal drug resistant Aspergillus species, Aspergillus tanneri NIH 1004.</title>
        <authorList>
            <person name="Mounaud S."/>
            <person name="Singh I."/>
            <person name="Joardar V."/>
            <person name="Pakala S."/>
            <person name="Pakala S."/>
            <person name="Venepally P."/>
            <person name="Hoover J."/>
            <person name="Nierman W."/>
            <person name="Chung J."/>
            <person name="Losada L."/>
        </authorList>
    </citation>
    <scope>NUCLEOTIDE SEQUENCE [LARGE SCALE GENOMIC DNA]</scope>
    <source>
        <strain evidence="10 11">NIH1004</strain>
    </source>
</reference>
<evidence type="ECO:0000256" key="6">
    <source>
        <dbReference type="ARBA" id="ARBA00023180"/>
    </source>
</evidence>
<dbReference type="VEuPathDB" id="FungiDB:EYZ11_001245"/>
<dbReference type="InterPro" id="IPR051836">
    <property type="entry name" value="Kremen_rcpt"/>
</dbReference>
<keyword evidence="6" id="KW-0325">Glycoprotein</keyword>
<keyword evidence="4" id="KW-1133">Transmembrane helix</keyword>
<evidence type="ECO:0000256" key="5">
    <source>
        <dbReference type="ARBA" id="ARBA00023136"/>
    </source>
</evidence>
<organism evidence="10 11">
    <name type="scientific">Aspergillus tanneri</name>
    <dbReference type="NCBI Taxonomy" id="1220188"/>
    <lineage>
        <taxon>Eukaryota</taxon>
        <taxon>Fungi</taxon>
        <taxon>Dikarya</taxon>
        <taxon>Ascomycota</taxon>
        <taxon>Pezizomycotina</taxon>
        <taxon>Eurotiomycetes</taxon>
        <taxon>Eurotiomycetidae</taxon>
        <taxon>Eurotiales</taxon>
        <taxon>Aspergillaceae</taxon>
        <taxon>Aspergillus</taxon>
        <taxon>Aspergillus subgen. Circumdati</taxon>
    </lineage>
</organism>
<dbReference type="GO" id="GO:0005886">
    <property type="term" value="C:plasma membrane"/>
    <property type="evidence" value="ECO:0007669"/>
    <property type="project" value="TreeGrafter"/>
</dbReference>
<evidence type="ECO:0000313" key="10">
    <source>
        <dbReference type="EMBL" id="THC99246.1"/>
    </source>
</evidence>
<dbReference type="AlphaFoldDB" id="A0A4S3JV13"/>
<feature type="domain" description="WSC" evidence="9">
    <location>
        <begin position="23"/>
        <end position="111"/>
    </location>
</feature>
<dbReference type="Proteomes" id="UP000308092">
    <property type="component" value="Unassembled WGS sequence"/>
</dbReference>
<feature type="compositionally biased region" description="Basic and acidic residues" evidence="7">
    <location>
        <begin position="113"/>
        <end position="125"/>
    </location>
</feature>
<evidence type="ECO:0000256" key="7">
    <source>
        <dbReference type="SAM" id="MobiDB-lite"/>
    </source>
</evidence>
<gene>
    <name evidence="10" type="ORF">EYZ11_001245</name>
</gene>
<comment type="subcellular location">
    <subcellularLocation>
        <location evidence="1">Membrane</location>
        <topology evidence="1">Single-pass membrane protein</topology>
    </subcellularLocation>
</comment>
<feature type="signal peptide" evidence="8">
    <location>
        <begin position="1"/>
        <end position="23"/>
    </location>
</feature>
<evidence type="ECO:0000256" key="4">
    <source>
        <dbReference type="ARBA" id="ARBA00022989"/>
    </source>
</evidence>
<keyword evidence="11" id="KW-1185">Reference proteome</keyword>
<name>A0A4S3JV13_9EURO</name>
<feature type="chain" id="PRO_5020486327" description="WSC domain-containing protein" evidence="8">
    <location>
        <begin position="24"/>
        <end position="234"/>
    </location>
</feature>
<sequence length="234" mass="24702">MARKILSLGFLSLLAFSPYFVLATGREECYNDIGKLQLIGSSIYLSLGLCLEKCQEKGYSVYAMQTEKCFCGHKLPPANAKLSLEECNVPCPGYPAHKCGGENTWTVVSDSDSTAHEQPKLRSPESKTVSASETIRTLNVNPTVIQTGIAAETSVPSSILTAPTTGPKNAEVAQALAVSSLSASPSSPTVSSSNAVVPTRPASLGSVNEHPMPTIGAWASSDIWGLKNVGINWT</sequence>
<keyword evidence="5" id="KW-0472">Membrane</keyword>
<evidence type="ECO:0000256" key="3">
    <source>
        <dbReference type="ARBA" id="ARBA00022729"/>
    </source>
</evidence>
<dbReference type="EMBL" id="SOSA01000022">
    <property type="protein sequence ID" value="THC99246.1"/>
    <property type="molecule type" value="Genomic_DNA"/>
</dbReference>
<evidence type="ECO:0000256" key="2">
    <source>
        <dbReference type="ARBA" id="ARBA00022692"/>
    </source>
</evidence>